<comment type="function">
    <text evidence="7">Catalyzes the GTP-dependent ribosomal translocation step during translation elongation. During this step, the ribosome changes from the pre-translocational (PRE) to the post-translocational (POST) state as the newly formed A-site-bound peptidyl-tRNA and P-site-bound deacylated tRNA move to the P and E sites, respectively. Catalyzes the coordinated movement of the two tRNA molecules, the mRNA and conformational changes in the ribosome.</text>
</comment>
<dbReference type="EMBL" id="JBGFUD010000431">
    <property type="protein sequence ID" value="MFH4974512.1"/>
    <property type="molecule type" value="Genomic_DNA"/>
</dbReference>
<dbReference type="Proteomes" id="UP001608902">
    <property type="component" value="Unassembled WGS sequence"/>
</dbReference>
<keyword evidence="2" id="KW-0963">Cytoplasm</keyword>
<evidence type="ECO:0000259" key="10">
    <source>
        <dbReference type="PROSITE" id="PS51722"/>
    </source>
</evidence>
<evidence type="ECO:0000256" key="5">
    <source>
        <dbReference type="ARBA" id="ARBA00022801"/>
    </source>
</evidence>
<keyword evidence="12" id="KW-1185">Reference proteome</keyword>
<dbReference type="Gene3D" id="2.40.30.10">
    <property type="entry name" value="Translation factors"/>
    <property type="match status" value="1"/>
</dbReference>
<sequence>MINGNPLLENSHQPSVSSVPSCSPSLQVSADSIRNVCIIAHVDHGKTCLADCLVSSNGIISGRMAGKMRYMDSREDEQERGITMKTSAISLFYDSTVINVVDSPGHVDFSGEVSCALFMCDVALLVIDVVEGVCSQTEFLLREAISLDLDIILVLNKIDRLCTELKQTPAEAFAHLRRLIEQVNSFISQILSGTLVEEADWQEVDKTENNYHFDPSRSHVVFSSALHGYGFSLSDFAKLWSERLKVPEEELRKSLFTDCSFVKGTIRANADRRYQKSLFEQLILEPLWDVHNCGLVDGDLSKIKTFADKMHVTVKSRRPAEAFDEFMRNWLPLSEACLHAVKEAASPRLAFRRRGRLASLSIDDACHPLHNIVHACNENATTVVFVAKLVLISHRTLGVCRVLSGTVQANDVLFIIGSRNHVNSDDSSKKVTVKDVYMLMGRDIIAIKRAGAGMICGIEFDDNLVGCTLCSEYVSKGLQRSDRMSEPLVRVSIQCKGGSEGFDELLSGLKQMSMLDSSLRIIEQENGEIAMLTAGEVHLQKCLVDLAEMGYRNLTVSEPLVSFRETIIPPIPGLPSTNHKTECKLGNGSAFIAVRAVPIPNRFLEFLEKNVEILKELRRGQYEGSHIQNFRTVLLEDGVTWLKELKGTYWSKQNSAYIRSLLEHIWSFGPPSARLNLLINDVKDYERPSIWEKSTFRTRMFDQSIMAGFDLAMANGPLCDEPVYGVAIIVEEWNISDASRDDPSTAGALISAMKQTCRAALKKHPVRLMSAMYRCIVHTSSQALGKVHKVLAQRRVKITSEDMNQTSGLFVVDGFMPLIESFSLCEQLRKQTSGLASGQLEFSHWEIIDEDPFWEPTTEEEVELYGTKGDAVNRVKGYIDAVRKRKGLLVDEVIVANADKQRNLSRNK</sequence>
<dbReference type="SUPFAM" id="SSF50447">
    <property type="entry name" value="Translation proteins"/>
    <property type="match status" value="1"/>
</dbReference>
<dbReference type="SUPFAM" id="SSF54980">
    <property type="entry name" value="EF-G C-terminal domain-like"/>
    <property type="match status" value="2"/>
</dbReference>
<dbReference type="CDD" id="cd01681">
    <property type="entry name" value="aeEF2_snRNP_like_IV"/>
    <property type="match status" value="1"/>
</dbReference>
<dbReference type="InterPro" id="IPR009000">
    <property type="entry name" value="Transl_B-barrel_sf"/>
</dbReference>
<protein>
    <recommendedName>
        <fullName evidence="1">Elongation factor 2</fullName>
    </recommendedName>
    <alternativeName>
        <fullName evidence="8">Elongation factor-like 1</fullName>
    </alternativeName>
</protein>
<gene>
    <name evidence="11" type="ORF">AB6A40_001221</name>
</gene>
<accession>A0ABD6EDE0</accession>
<dbReference type="InterPro" id="IPR004161">
    <property type="entry name" value="EFTu-like_2"/>
</dbReference>
<dbReference type="FunFam" id="3.30.70.870:FF:000002">
    <property type="entry name" value="Translation elongation factor 2"/>
    <property type="match status" value="1"/>
</dbReference>
<keyword evidence="3" id="KW-0690">Ribosome biogenesis</keyword>
<evidence type="ECO:0000256" key="2">
    <source>
        <dbReference type="ARBA" id="ARBA00022490"/>
    </source>
</evidence>
<dbReference type="InterPro" id="IPR005225">
    <property type="entry name" value="Small_GTP-bd"/>
</dbReference>
<dbReference type="Gene3D" id="3.30.230.10">
    <property type="match status" value="1"/>
</dbReference>
<dbReference type="GO" id="GO:0005525">
    <property type="term" value="F:GTP binding"/>
    <property type="evidence" value="ECO:0007669"/>
    <property type="project" value="UniProtKB-KW"/>
</dbReference>
<dbReference type="FunFam" id="3.30.70.240:FF:000006">
    <property type="entry name" value="Elongation factor like GTPase 1"/>
    <property type="match status" value="1"/>
</dbReference>
<evidence type="ECO:0000256" key="7">
    <source>
        <dbReference type="ARBA" id="ARBA00024731"/>
    </source>
</evidence>
<dbReference type="Gene3D" id="3.40.50.300">
    <property type="entry name" value="P-loop containing nucleotide triphosphate hydrolases"/>
    <property type="match status" value="1"/>
</dbReference>
<dbReference type="Gene3D" id="3.30.70.240">
    <property type="match status" value="1"/>
</dbReference>
<proteinExistence type="predicted"/>
<evidence type="ECO:0000256" key="3">
    <source>
        <dbReference type="ARBA" id="ARBA00022517"/>
    </source>
</evidence>
<evidence type="ECO:0000313" key="11">
    <source>
        <dbReference type="EMBL" id="MFH4974512.1"/>
    </source>
</evidence>
<dbReference type="Pfam" id="PF00009">
    <property type="entry name" value="GTP_EFTU"/>
    <property type="match status" value="1"/>
</dbReference>
<dbReference type="GO" id="GO:0003924">
    <property type="term" value="F:GTPase activity"/>
    <property type="evidence" value="ECO:0007669"/>
    <property type="project" value="UniProtKB-ARBA"/>
</dbReference>
<name>A0ABD6EDE0_9BILA</name>
<dbReference type="InterPro" id="IPR027417">
    <property type="entry name" value="P-loop_NTPase"/>
</dbReference>
<organism evidence="11 12">
    <name type="scientific">Gnathostoma spinigerum</name>
    <dbReference type="NCBI Taxonomy" id="75299"/>
    <lineage>
        <taxon>Eukaryota</taxon>
        <taxon>Metazoa</taxon>
        <taxon>Ecdysozoa</taxon>
        <taxon>Nematoda</taxon>
        <taxon>Chromadorea</taxon>
        <taxon>Rhabditida</taxon>
        <taxon>Spirurina</taxon>
        <taxon>Gnathostomatomorpha</taxon>
        <taxon>Gnathostomatoidea</taxon>
        <taxon>Gnathostomatidae</taxon>
        <taxon>Gnathostoma</taxon>
    </lineage>
</organism>
<dbReference type="Pfam" id="PF25118">
    <property type="entry name" value="EFL1"/>
    <property type="match status" value="1"/>
</dbReference>
<dbReference type="SUPFAM" id="SSF54211">
    <property type="entry name" value="Ribosomal protein S5 domain 2-like"/>
    <property type="match status" value="1"/>
</dbReference>
<dbReference type="InterPro" id="IPR014721">
    <property type="entry name" value="Ribsml_uS5_D2-typ_fold_subgr"/>
</dbReference>
<dbReference type="NCBIfam" id="TIGR00231">
    <property type="entry name" value="small_GTP"/>
    <property type="match status" value="1"/>
</dbReference>
<dbReference type="InterPro" id="IPR005517">
    <property type="entry name" value="Transl_elong_EFG/EF2_IV"/>
</dbReference>
<feature type="compositionally biased region" description="Low complexity" evidence="9">
    <location>
        <begin position="11"/>
        <end position="20"/>
    </location>
</feature>
<evidence type="ECO:0000313" key="12">
    <source>
        <dbReference type="Proteomes" id="UP001608902"/>
    </source>
</evidence>
<dbReference type="PANTHER" id="PTHR42908:SF3">
    <property type="entry name" value="ELONGATION FACTOR-LIKE GTPASE 1"/>
    <property type="match status" value="1"/>
</dbReference>
<dbReference type="InterPro" id="IPR000795">
    <property type="entry name" value="T_Tr_GTP-bd_dom"/>
</dbReference>
<dbReference type="AlphaFoldDB" id="A0ABD6EDE0"/>
<dbReference type="PRINTS" id="PR00315">
    <property type="entry name" value="ELONGATNFCT"/>
</dbReference>
<dbReference type="SMART" id="SM00838">
    <property type="entry name" value="EFG_C"/>
    <property type="match status" value="1"/>
</dbReference>
<evidence type="ECO:0000256" key="9">
    <source>
        <dbReference type="SAM" id="MobiDB-lite"/>
    </source>
</evidence>
<dbReference type="GO" id="GO:0042256">
    <property type="term" value="P:cytosolic ribosome assembly"/>
    <property type="evidence" value="ECO:0007669"/>
    <property type="project" value="UniProtKB-ARBA"/>
</dbReference>
<dbReference type="CDD" id="cd04096">
    <property type="entry name" value="eEF2_snRNP_like_C"/>
    <property type="match status" value="1"/>
</dbReference>
<dbReference type="Pfam" id="PF03764">
    <property type="entry name" value="EFG_IV"/>
    <property type="match status" value="1"/>
</dbReference>
<keyword evidence="6" id="KW-0342">GTP-binding</keyword>
<dbReference type="PANTHER" id="PTHR42908">
    <property type="entry name" value="TRANSLATION ELONGATION FACTOR-RELATED"/>
    <property type="match status" value="1"/>
</dbReference>
<comment type="caution">
    <text evidence="11">The sequence shown here is derived from an EMBL/GenBank/DDBJ whole genome shotgun (WGS) entry which is preliminary data.</text>
</comment>
<reference evidence="11 12" key="1">
    <citation type="submission" date="2024-08" db="EMBL/GenBank/DDBJ databases">
        <title>Gnathostoma spinigerum genome.</title>
        <authorList>
            <person name="Gonzalez-Bertolin B."/>
            <person name="Monzon S."/>
            <person name="Zaballos A."/>
            <person name="Jimenez P."/>
            <person name="Dekumyoy P."/>
            <person name="Varona S."/>
            <person name="Cuesta I."/>
            <person name="Sumanam S."/>
            <person name="Adisakwattana P."/>
            <person name="Gasser R.B."/>
            <person name="Hernandez-Gonzalez A."/>
            <person name="Young N.D."/>
            <person name="Perteguer M.J."/>
        </authorList>
    </citation>
    <scope>NUCLEOTIDE SEQUENCE [LARGE SCALE GENOMIC DNA]</scope>
    <source>
        <strain evidence="11">AL3</strain>
        <tissue evidence="11">Liver</tissue>
    </source>
</reference>
<feature type="domain" description="Tr-type G" evidence="10">
    <location>
        <begin position="31"/>
        <end position="248"/>
    </location>
</feature>
<dbReference type="InterPro" id="IPR035647">
    <property type="entry name" value="EFG_III/V"/>
</dbReference>
<dbReference type="Pfam" id="PF03144">
    <property type="entry name" value="GTP_EFTU_D2"/>
    <property type="match status" value="1"/>
</dbReference>
<evidence type="ECO:0000256" key="4">
    <source>
        <dbReference type="ARBA" id="ARBA00022741"/>
    </source>
</evidence>
<dbReference type="PROSITE" id="PS51722">
    <property type="entry name" value="G_TR_2"/>
    <property type="match status" value="1"/>
</dbReference>
<feature type="region of interest" description="Disordered" evidence="9">
    <location>
        <begin position="1"/>
        <end position="20"/>
    </location>
</feature>
<keyword evidence="4" id="KW-0547">Nucleotide-binding</keyword>
<evidence type="ECO:0000256" key="6">
    <source>
        <dbReference type="ARBA" id="ARBA00023134"/>
    </source>
</evidence>
<keyword evidence="5" id="KW-0378">Hydrolase</keyword>
<dbReference type="Gene3D" id="3.30.70.870">
    <property type="entry name" value="Elongation Factor G (Translational Gtpase), domain 3"/>
    <property type="match status" value="1"/>
</dbReference>
<dbReference type="InterPro" id="IPR056752">
    <property type="entry name" value="EFL1"/>
</dbReference>
<dbReference type="InterPro" id="IPR000640">
    <property type="entry name" value="EFG_V-like"/>
</dbReference>
<dbReference type="Pfam" id="PF00679">
    <property type="entry name" value="EFG_C"/>
    <property type="match status" value="1"/>
</dbReference>
<dbReference type="InterPro" id="IPR020568">
    <property type="entry name" value="Ribosomal_Su5_D2-typ_SF"/>
</dbReference>
<evidence type="ECO:0000256" key="1">
    <source>
        <dbReference type="ARBA" id="ARBA00017891"/>
    </source>
</evidence>
<evidence type="ECO:0000256" key="8">
    <source>
        <dbReference type="ARBA" id="ARBA00081809"/>
    </source>
</evidence>
<dbReference type="SUPFAM" id="SSF52540">
    <property type="entry name" value="P-loop containing nucleoside triphosphate hydrolases"/>
    <property type="match status" value="1"/>
</dbReference>